<dbReference type="NCBIfam" id="TIGR03569">
    <property type="entry name" value="NeuB_NnaB"/>
    <property type="match status" value="1"/>
</dbReference>
<evidence type="ECO:0000313" key="2">
    <source>
        <dbReference type="EMBL" id="QMS84525.1"/>
    </source>
</evidence>
<dbReference type="InterPro" id="IPR013785">
    <property type="entry name" value="Aldolase_TIM"/>
</dbReference>
<dbReference type="SUPFAM" id="SSF51269">
    <property type="entry name" value="AFP III-like domain"/>
    <property type="match status" value="1"/>
</dbReference>
<dbReference type="GO" id="GO:0016051">
    <property type="term" value="P:carbohydrate biosynthetic process"/>
    <property type="evidence" value="ECO:0007669"/>
    <property type="project" value="InterPro"/>
</dbReference>
<dbReference type="InterPro" id="IPR013974">
    <property type="entry name" value="SAF"/>
</dbReference>
<dbReference type="InterPro" id="IPR020007">
    <property type="entry name" value="NeuB/NeuA"/>
</dbReference>
<protein>
    <submittedName>
        <fullName evidence="2">N-acetylneuraminate synthase</fullName>
        <ecNumber evidence="2">2.5.1.56</ecNumber>
    </submittedName>
</protein>
<evidence type="ECO:0000313" key="3">
    <source>
        <dbReference type="Proteomes" id="UP000514720"/>
    </source>
</evidence>
<dbReference type="Pfam" id="PF03102">
    <property type="entry name" value="NeuB"/>
    <property type="match status" value="1"/>
</dbReference>
<dbReference type="GO" id="GO:0050462">
    <property type="term" value="F:N-acetylneuraminate synthase activity"/>
    <property type="evidence" value="ECO:0007669"/>
    <property type="project" value="UniProtKB-EC"/>
</dbReference>
<reference evidence="2 3" key="1">
    <citation type="submission" date="2020-02" db="EMBL/GenBank/DDBJ databases">
        <authorList>
            <person name="Zheng R.K."/>
            <person name="Sun C.M."/>
        </authorList>
    </citation>
    <scope>NUCLEOTIDE SEQUENCE [LARGE SCALE GENOMIC DNA]</scope>
    <source>
        <strain evidence="3">zrk13</strain>
    </source>
</reference>
<dbReference type="Gene3D" id="3.20.20.70">
    <property type="entry name" value="Aldolase class I"/>
    <property type="match status" value="1"/>
</dbReference>
<evidence type="ECO:0000259" key="1">
    <source>
        <dbReference type="PROSITE" id="PS50844"/>
    </source>
</evidence>
<dbReference type="GO" id="GO:0047444">
    <property type="term" value="F:N-acylneuraminate-9-phosphate synthase activity"/>
    <property type="evidence" value="ECO:0007669"/>
    <property type="project" value="TreeGrafter"/>
</dbReference>
<dbReference type="InterPro" id="IPR006190">
    <property type="entry name" value="SAF_AFP_Neu5Ac"/>
</dbReference>
<keyword evidence="3" id="KW-1185">Reference proteome</keyword>
<sequence length="335" mass="37725">MSVYIIAEVGVNHNGDINTALELTKVAKEIGADCVKFQTFKSEKLATIKAQKVNYQKSKMDAETSQISMLRKLELSENEFIILKEYCEELDIDFMSTPFDLESVDFLNDMMMKKWKIPSGEITNYPLLKKISEVGQPIILSTGMATLEEVKNAIEVLEGFGANDISILHCTSEYPTPLSMVNMNVLNQFKDTFGNKYKYGYSDHTVGNLVPITAVAMGAVIVEKHFTLNTNQEGPDHSASMNPKDFREMIDKIRLVEKVLGSKDKVPTDIEKTNLIQIRKSIVANTNINIGEVFTEKSLTTKRPATGMSPMHWENLLGKKSTKTYKKDDFINEEI</sequence>
<dbReference type="SUPFAM" id="SSF51569">
    <property type="entry name" value="Aldolase"/>
    <property type="match status" value="1"/>
</dbReference>
<accession>A0A7L7KPN6</accession>
<dbReference type="InterPro" id="IPR057736">
    <property type="entry name" value="SAF_PseI/NeuA/NeuB"/>
</dbReference>
<organism evidence="2 3">
    <name type="scientific">Candidatus Xianfuyuplasma coldseepsis</name>
    <dbReference type="NCBI Taxonomy" id="2782163"/>
    <lineage>
        <taxon>Bacteria</taxon>
        <taxon>Bacillati</taxon>
        <taxon>Mycoplasmatota</taxon>
        <taxon>Mollicutes</taxon>
        <taxon>Candidatus Izemoplasmatales</taxon>
        <taxon>Candidatus Izemoplasmataceae</taxon>
        <taxon>Candidatus Xianfuyuplasma</taxon>
    </lineage>
</organism>
<dbReference type="AlphaFoldDB" id="A0A7L7KPN6"/>
<dbReference type="PANTHER" id="PTHR42966:SF1">
    <property type="entry name" value="SIALIC ACID SYNTHASE"/>
    <property type="match status" value="1"/>
</dbReference>
<dbReference type="InterPro" id="IPR036732">
    <property type="entry name" value="AFP_Neu5c_C_sf"/>
</dbReference>
<dbReference type="Pfam" id="PF08666">
    <property type="entry name" value="SAF"/>
    <property type="match status" value="1"/>
</dbReference>
<dbReference type="Gene3D" id="3.90.1210.10">
    <property type="entry name" value="Antifreeze-like/N-acetylneuraminic acid synthase C-terminal domain"/>
    <property type="match status" value="1"/>
</dbReference>
<gene>
    <name evidence="2" type="primary">neuB</name>
    <name evidence="2" type="ORF">G4Z02_01770</name>
</gene>
<dbReference type="Proteomes" id="UP000514720">
    <property type="component" value="Chromosome"/>
</dbReference>
<feature type="domain" description="AFP-like" evidence="1">
    <location>
        <begin position="281"/>
        <end position="335"/>
    </location>
</feature>
<dbReference type="PANTHER" id="PTHR42966">
    <property type="entry name" value="N-ACETYLNEURAMINATE SYNTHASE"/>
    <property type="match status" value="1"/>
</dbReference>
<dbReference type="CDD" id="cd11615">
    <property type="entry name" value="SAF_NeuB_like"/>
    <property type="match status" value="1"/>
</dbReference>
<dbReference type="PROSITE" id="PS50844">
    <property type="entry name" value="AFP_LIKE"/>
    <property type="match status" value="1"/>
</dbReference>
<dbReference type="EC" id="2.5.1.56" evidence="2"/>
<name>A0A7L7KPN6_9MOLU</name>
<dbReference type="EMBL" id="CP048914">
    <property type="protein sequence ID" value="QMS84525.1"/>
    <property type="molecule type" value="Genomic_DNA"/>
</dbReference>
<dbReference type="InterPro" id="IPR051690">
    <property type="entry name" value="PseI-like"/>
</dbReference>
<keyword evidence="2" id="KW-0808">Transferase</keyword>
<proteinExistence type="predicted"/>
<dbReference type="RefSeq" id="WP_258878140.1">
    <property type="nucleotide sequence ID" value="NZ_CP048914.1"/>
</dbReference>
<dbReference type="KEGG" id="xcl:G4Z02_01770"/>
<dbReference type="InterPro" id="IPR013132">
    <property type="entry name" value="PseI/NeuA/B-like_N"/>
</dbReference>